<dbReference type="Pfam" id="PF13646">
    <property type="entry name" value="HEAT_2"/>
    <property type="match status" value="2"/>
</dbReference>
<dbReference type="InterPro" id="IPR016024">
    <property type="entry name" value="ARM-type_fold"/>
</dbReference>
<dbReference type="EMBL" id="DSWI01000008">
    <property type="protein sequence ID" value="HFG19338.1"/>
    <property type="molecule type" value="Genomic_DNA"/>
</dbReference>
<reference evidence="1" key="1">
    <citation type="journal article" date="2020" name="mSystems">
        <title>Genome- and Community-Level Interaction Insights into Carbon Utilization and Element Cycling Functions of Hydrothermarchaeota in Hydrothermal Sediment.</title>
        <authorList>
            <person name="Zhou Z."/>
            <person name="Liu Y."/>
            <person name="Xu W."/>
            <person name="Pan J."/>
            <person name="Luo Z.H."/>
            <person name="Li M."/>
        </authorList>
    </citation>
    <scope>NUCLEOTIDE SEQUENCE [LARGE SCALE GENOMIC DNA]</scope>
    <source>
        <strain evidence="1">SpSt-524</strain>
    </source>
</reference>
<accession>A0A7C3HD91</accession>
<dbReference type="InterPro" id="IPR011989">
    <property type="entry name" value="ARM-like"/>
</dbReference>
<comment type="caution">
    <text evidence="1">The sequence shown here is derived from an EMBL/GenBank/DDBJ whole genome shotgun (WGS) entry which is preliminary data.</text>
</comment>
<sequence>MAKRLEQKLAQIAELRRGEPTPAAIQTLQSIVAKDEGAAVARAAELMVEWGLFDQQAHLAQAFKRLLAGGAEADPQCWGKVALIKALRTLGWHDPEVYLLGCRCVQLEPVWGGQEDSAPSLRALSAQALAECPGVSYDRAIDALVILLADPAWNVRAGAAQAIASLGYPQGAPLLKLKVLLGDLEPRVVGACLEGLLHLARTEALPFLRELLGHKDTAVRLEAVCALAASSLPEAVNLATSTWKTLTDPRSRKAMIAALASSHTPEALDFLLELLSKASRSEALAVLGAIGPQLREPELLERARQAIAQNPSPALRDELEAQL</sequence>
<organism evidence="1">
    <name type="scientific">Meiothermus ruber</name>
    <dbReference type="NCBI Taxonomy" id="277"/>
    <lineage>
        <taxon>Bacteria</taxon>
        <taxon>Thermotogati</taxon>
        <taxon>Deinococcota</taxon>
        <taxon>Deinococci</taxon>
        <taxon>Thermales</taxon>
        <taxon>Thermaceae</taxon>
        <taxon>Meiothermus</taxon>
    </lineage>
</organism>
<protein>
    <submittedName>
        <fullName evidence="1">HEAT repeat domain-containing protein</fullName>
    </submittedName>
</protein>
<proteinExistence type="predicted"/>
<dbReference type="AlphaFoldDB" id="A0A7C3HD91"/>
<name>A0A7C3HD91_MEIRU</name>
<evidence type="ECO:0000313" key="1">
    <source>
        <dbReference type="EMBL" id="HFG19338.1"/>
    </source>
</evidence>
<dbReference type="Gene3D" id="1.25.10.10">
    <property type="entry name" value="Leucine-rich Repeat Variant"/>
    <property type="match status" value="1"/>
</dbReference>
<gene>
    <name evidence="1" type="ORF">ENS82_01270</name>
</gene>
<dbReference type="SUPFAM" id="SSF48371">
    <property type="entry name" value="ARM repeat"/>
    <property type="match status" value="1"/>
</dbReference>